<protein>
    <recommendedName>
        <fullName evidence="2">ribonuclease H</fullName>
        <ecNumber evidence="2">3.1.26.4</ecNumber>
    </recommendedName>
</protein>
<dbReference type="EMBL" id="JAROKS010000003">
    <property type="protein sequence ID" value="KAK1804838.1"/>
    <property type="molecule type" value="Genomic_DNA"/>
</dbReference>
<evidence type="ECO:0000313" key="10">
    <source>
        <dbReference type="EMBL" id="KAK1804838.1"/>
    </source>
</evidence>
<dbReference type="InterPro" id="IPR050951">
    <property type="entry name" value="Retrovirus_Pol_polyprotein"/>
</dbReference>
<dbReference type="GO" id="GO:0004523">
    <property type="term" value="F:RNA-DNA hybrid ribonuclease activity"/>
    <property type="evidence" value="ECO:0007669"/>
    <property type="project" value="UniProtKB-EC"/>
</dbReference>
<dbReference type="InterPro" id="IPR043128">
    <property type="entry name" value="Rev_trsase/Diguanyl_cyclase"/>
</dbReference>
<dbReference type="InterPro" id="IPR000477">
    <property type="entry name" value="RT_dom"/>
</dbReference>
<dbReference type="Proteomes" id="UP001239994">
    <property type="component" value="Unassembled WGS sequence"/>
</dbReference>
<evidence type="ECO:0000256" key="8">
    <source>
        <dbReference type="ARBA" id="ARBA00022918"/>
    </source>
</evidence>
<comment type="similarity">
    <text evidence="1">Belongs to the beta type-B retroviral polymerase family. HERV class-II K(HML-2) pol subfamily.</text>
</comment>
<dbReference type="PANTHER" id="PTHR37984">
    <property type="entry name" value="PROTEIN CBG26694"/>
    <property type="match status" value="1"/>
</dbReference>
<reference evidence="10" key="1">
    <citation type="submission" date="2023-03" db="EMBL/GenBank/DDBJ databases">
        <title>Electrophorus voltai genome.</title>
        <authorList>
            <person name="Bian C."/>
        </authorList>
    </citation>
    <scope>NUCLEOTIDE SEQUENCE</scope>
    <source>
        <strain evidence="10">CB-2022</strain>
        <tissue evidence="10">Muscle</tissue>
    </source>
</reference>
<keyword evidence="8" id="KW-0695">RNA-directed DNA polymerase</keyword>
<dbReference type="SUPFAM" id="SSF56672">
    <property type="entry name" value="DNA/RNA polymerases"/>
    <property type="match status" value="1"/>
</dbReference>
<dbReference type="AlphaFoldDB" id="A0AAD8ZSW7"/>
<keyword evidence="3" id="KW-0808">Transferase</keyword>
<proteinExistence type="inferred from homology"/>
<keyword evidence="6" id="KW-0255">Endonuclease</keyword>
<evidence type="ECO:0000259" key="9">
    <source>
        <dbReference type="PROSITE" id="PS50878"/>
    </source>
</evidence>
<evidence type="ECO:0000256" key="1">
    <source>
        <dbReference type="ARBA" id="ARBA00010879"/>
    </source>
</evidence>
<evidence type="ECO:0000256" key="3">
    <source>
        <dbReference type="ARBA" id="ARBA00022679"/>
    </source>
</evidence>
<gene>
    <name evidence="10" type="ORF">P4O66_003677</name>
</gene>
<evidence type="ECO:0000256" key="4">
    <source>
        <dbReference type="ARBA" id="ARBA00022695"/>
    </source>
</evidence>
<keyword evidence="4" id="KW-0548">Nucleotidyltransferase</keyword>
<evidence type="ECO:0000256" key="7">
    <source>
        <dbReference type="ARBA" id="ARBA00022801"/>
    </source>
</evidence>
<dbReference type="Pfam" id="PF00078">
    <property type="entry name" value="RVT_1"/>
    <property type="match status" value="1"/>
</dbReference>
<dbReference type="InterPro" id="IPR041373">
    <property type="entry name" value="RT_RNaseH"/>
</dbReference>
<dbReference type="Gene3D" id="3.30.70.270">
    <property type="match status" value="2"/>
</dbReference>
<name>A0AAD8ZSW7_9TELE</name>
<evidence type="ECO:0000256" key="6">
    <source>
        <dbReference type="ARBA" id="ARBA00022759"/>
    </source>
</evidence>
<dbReference type="PROSITE" id="PS50878">
    <property type="entry name" value="RT_POL"/>
    <property type="match status" value="1"/>
</dbReference>
<dbReference type="GO" id="GO:0003964">
    <property type="term" value="F:RNA-directed DNA polymerase activity"/>
    <property type="evidence" value="ECO:0007669"/>
    <property type="project" value="UniProtKB-KW"/>
</dbReference>
<accession>A0AAD8ZSW7</accession>
<evidence type="ECO:0000256" key="2">
    <source>
        <dbReference type="ARBA" id="ARBA00012180"/>
    </source>
</evidence>
<dbReference type="FunFam" id="3.30.70.270:FF:000020">
    <property type="entry name" value="Transposon Tf2-6 polyprotein-like Protein"/>
    <property type="match status" value="1"/>
</dbReference>
<evidence type="ECO:0000313" key="11">
    <source>
        <dbReference type="Proteomes" id="UP001239994"/>
    </source>
</evidence>
<comment type="caution">
    <text evidence="10">The sequence shown here is derived from an EMBL/GenBank/DDBJ whole genome shotgun (WGS) entry which is preliminary data.</text>
</comment>
<evidence type="ECO:0000256" key="5">
    <source>
        <dbReference type="ARBA" id="ARBA00022722"/>
    </source>
</evidence>
<dbReference type="Pfam" id="PF17917">
    <property type="entry name" value="RT_RNaseH"/>
    <property type="match status" value="1"/>
</dbReference>
<dbReference type="EC" id="3.1.26.4" evidence="2"/>
<dbReference type="CDD" id="cd01647">
    <property type="entry name" value="RT_LTR"/>
    <property type="match status" value="1"/>
</dbReference>
<keyword evidence="7" id="KW-0378">Hydrolase</keyword>
<organism evidence="10 11">
    <name type="scientific">Electrophorus voltai</name>
    <dbReference type="NCBI Taxonomy" id="2609070"/>
    <lineage>
        <taxon>Eukaryota</taxon>
        <taxon>Metazoa</taxon>
        <taxon>Chordata</taxon>
        <taxon>Craniata</taxon>
        <taxon>Vertebrata</taxon>
        <taxon>Euteleostomi</taxon>
        <taxon>Actinopterygii</taxon>
        <taxon>Neopterygii</taxon>
        <taxon>Teleostei</taxon>
        <taxon>Ostariophysi</taxon>
        <taxon>Gymnotiformes</taxon>
        <taxon>Gymnotoidei</taxon>
        <taxon>Gymnotidae</taxon>
        <taxon>Electrophorus</taxon>
    </lineage>
</organism>
<keyword evidence="5" id="KW-0540">Nuclease</keyword>
<dbReference type="PANTHER" id="PTHR37984:SF5">
    <property type="entry name" value="PROTEIN NYNRIN-LIKE"/>
    <property type="match status" value="1"/>
</dbReference>
<keyword evidence="11" id="KW-1185">Reference proteome</keyword>
<dbReference type="InterPro" id="IPR043502">
    <property type="entry name" value="DNA/RNA_pol_sf"/>
</dbReference>
<feature type="domain" description="Reverse transcriptase" evidence="9">
    <location>
        <begin position="51"/>
        <end position="247"/>
    </location>
</feature>
<sequence length="528" mass="61518">MHQGRCTTMTYALEFRTIAEGSSWNEPVLRTQFCCGLSKEQQLELTCRDAAPHILQQSPEVPEPMQPGRVPSPHQEQPIYTMKLQSAKRIYNMDPSSHIVSWHTHRTESTPNPLPFMTLAFEALQQASIFTKLDLHSAYNLVRIREGDDWKTAFITPSGHYEYLIMPFGLMNAPAILQRYINEVLREALEGYTSAYLYDILIYSQTADEHITHVRRVLQLLLENHLFVKLEKSMFHAHTISFLGFVISHNKLCMDPAKVRAVENWPRPTSMRLVQCFLGFTNFYCRFVRKFSAVAAPLIMLTRKVSDQFCWSTKAQQMYEELKSHLIKAPILQHPDAEFVIEMDTSEVDVAEQNYNVGDRKLLAVKLALEEWRHWLEGAKHPFLIWMDHKNLAYVQHAKRLNPRQARRRYTEKSIGQINYTEPLAVWWDLRENGVRIWNFWGSRVYCRIDSLQILHKSFPGFLTGKIGVRTVLLQGCFLSHDITTSSLLHHWLSCFRPPSLNECCIMGLSLREKKQKQKKKKKKQQLS</sequence>